<dbReference type="InterPro" id="IPR036922">
    <property type="entry name" value="Rieske_2Fe-2S_sf"/>
</dbReference>
<dbReference type="SUPFAM" id="SSF55961">
    <property type="entry name" value="Bet v1-like"/>
    <property type="match status" value="1"/>
</dbReference>
<dbReference type="Gene3D" id="3.90.380.10">
    <property type="entry name" value="Naphthalene 1,2-dioxygenase Alpha Subunit, Chain A, domain 1"/>
    <property type="match status" value="1"/>
</dbReference>
<dbReference type="OrthoDB" id="9800776at2"/>
<dbReference type="InterPro" id="IPR017941">
    <property type="entry name" value="Rieske_2Fe-2S"/>
</dbReference>
<dbReference type="PROSITE" id="PS51296">
    <property type="entry name" value="RIESKE"/>
    <property type="match status" value="1"/>
</dbReference>
<protein>
    <submittedName>
        <fullName evidence="7">Phenylpropionate dioxygenase, large terminal subunit</fullName>
    </submittedName>
</protein>
<evidence type="ECO:0000256" key="2">
    <source>
        <dbReference type="ARBA" id="ARBA00022723"/>
    </source>
</evidence>
<evidence type="ECO:0000313" key="8">
    <source>
        <dbReference type="Proteomes" id="UP000197065"/>
    </source>
</evidence>
<keyword evidence="8" id="KW-1185">Reference proteome</keyword>
<dbReference type="Gene3D" id="2.102.10.10">
    <property type="entry name" value="Rieske [2Fe-2S] iron-sulphur domain"/>
    <property type="match status" value="1"/>
</dbReference>
<dbReference type="InterPro" id="IPR050584">
    <property type="entry name" value="Cholesterol_7-desaturase"/>
</dbReference>
<keyword evidence="1" id="KW-0001">2Fe-2S</keyword>
<keyword evidence="3" id="KW-0560">Oxidoreductase</keyword>
<dbReference type="Pfam" id="PF19112">
    <property type="entry name" value="VanA_C"/>
    <property type="match status" value="1"/>
</dbReference>
<dbReference type="PROSITE" id="PS00570">
    <property type="entry name" value="RING_HYDROXYL_ALPHA"/>
    <property type="match status" value="1"/>
</dbReference>
<keyword evidence="4" id="KW-0408">Iron</keyword>
<dbReference type="GO" id="GO:0005506">
    <property type="term" value="F:iron ion binding"/>
    <property type="evidence" value="ECO:0007669"/>
    <property type="project" value="InterPro"/>
</dbReference>
<keyword evidence="2" id="KW-0479">Metal-binding</keyword>
<evidence type="ECO:0000256" key="3">
    <source>
        <dbReference type="ARBA" id="ARBA00023002"/>
    </source>
</evidence>
<evidence type="ECO:0000259" key="6">
    <source>
        <dbReference type="PROSITE" id="PS51296"/>
    </source>
</evidence>
<evidence type="ECO:0000256" key="4">
    <source>
        <dbReference type="ARBA" id="ARBA00023004"/>
    </source>
</evidence>
<evidence type="ECO:0000256" key="5">
    <source>
        <dbReference type="ARBA" id="ARBA00023014"/>
    </source>
</evidence>
<dbReference type="InterPro" id="IPR044043">
    <property type="entry name" value="VanA_C_cat"/>
</dbReference>
<gene>
    <name evidence="7" type="ORF">SAMN07250955_11152</name>
</gene>
<dbReference type="PANTHER" id="PTHR21266:SF60">
    <property type="entry name" value="3-KETOSTEROID-9-ALPHA-MONOOXYGENASE, OXYGENASE COMPONENT"/>
    <property type="match status" value="1"/>
</dbReference>
<dbReference type="CDD" id="cd03469">
    <property type="entry name" value="Rieske_RO_Alpha_N"/>
    <property type="match status" value="1"/>
</dbReference>
<dbReference type="GO" id="GO:0051537">
    <property type="term" value="F:2 iron, 2 sulfur cluster binding"/>
    <property type="evidence" value="ECO:0007669"/>
    <property type="project" value="UniProtKB-KW"/>
</dbReference>
<keyword evidence="5" id="KW-0411">Iron-sulfur</keyword>
<accession>A0A212RN87</accession>
<dbReference type="RefSeq" id="WP_088562254.1">
    <property type="nucleotide sequence ID" value="NZ_FYEH01000011.1"/>
</dbReference>
<feature type="domain" description="Rieske" evidence="6">
    <location>
        <begin position="28"/>
        <end position="131"/>
    </location>
</feature>
<name>A0A212RN87_9PROT</name>
<keyword evidence="7" id="KW-0223">Dioxygenase</keyword>
<dbReference type="Pfam" id="PF00355">
    <property type="entry name" value="Rieske"/>
    <property type="match status" value="1"/>
</dbReference>
<dbReference type="GO" id="GO:0051213">
    <property type="term" value="F:dioxygenase activity"/>
    <property type="evidence" value="ECO:0007669"/>
    <property type="project" value="UniProtKB-KW"/>
</dbReference>
<reference evidence="7 8" key="1">
    <citation type="submission" date="2017-06" db="EMBL/GenBank/DDBJ databases">
        <authorList>
            <person name="Kim H.J."/>
            <person name="Triplett B.A."/>
        </authorList>
    </citation>
    <scope>NUCLEOTIDE SEQUENCE [LARGE SCALE GENOMIC DNA]</scope>
    <source>
        <strain evidence="7 8">B29T1</strain>
    </source>
</reference>
<dbReference type="SUPFAM" id="SSF50022">
    <property type="entry name" value="ISP domain"/>
    <property type="match status" value="1"/>
</dbReference>
<dbReference type="AlphaFoldDB" id="A0A212RN87"/>
<dbReference type="PANTHER" id="PTHR21266">
    <property type="entry name" value="IRON-SULFUR DOMAIN CONTAINING PROTEIN"/>
    <property type="match status" value="1"/>
</dbReference>
<dbReference type="InterPro" id="IPR015881">
    <property type="entry name" value="ARHD_Rieske_2Fe_2S"/>
</dbReference>
<evidence type="ECO:0000256" key="1">
    <source>
        <dbReference type="ARBA" id="ARBA00022714"/>
    </source>
</evidence>
<proteinExistence type="predicted"/>
<sequence>MSDLPTAQHRPITARDGCQDPVLLNDWHVVGYASDFAVGSIYPVRLLERDLIVWRSADGKVHCWEDLCIHRGARLSKGWIKNDQVVCPYHGWQYDHAGRCTLMPAAPDEKPMRKALAFPYAVEERYGFVWVCLGEATDALPPFSEWADERFLKVHSGPYVYDANGYRAVENFIDASHFPFVHAGLNGRMEQPDRLKPYSVEETASGLCSSEVEVFQPVGDARGQPVMAFYTYKTFRPLVAYFSKRTQKADAQGNIVADHSDTFTTLFTVQAIDATHSIVRVCAALDVQPYPAPEKVRERADIIYNQDRDIVETQRPERIPTELRYELHHRTDLMGQRYRSWLRGKGVTYGVI</sequence>
<evidence type="ECO:0000313" key="7">
    <source>
        <dbReference type="EMBL" id="SNB73991.1"/>
    </source>
</evidence>
<dbReference type="EMBL" id="FYEH01000011">
    <property type="protein sequence ID" value="SNB73991.1"/>
    <property type="molecule type" value="Genomic_DNA"/>
</dbReference>
<dbReference type="Proteomes" id="UP000197065">
    <property type="component" value="Unassembled WGS sequence"/>
</dbReference>
<organism evidence="7 8">
    <name type="scientific">Arboricoccus pini</name>
    <dbReference type="NCBI Taxonomy" id="1963835"/>
    <lineage>
        <taxon>Bacteria</taxon>
        <taxon>Pseudomonadati</taxon>
        <taxon>Pseudomonadota</taxon>
        <taxon>Alphaproteobacteria</taxon>
        <taxon>Geminicoccales</taxon>
        <taxon>Geminicoccaceae</taxon>
        <taxon>Arboricoccus</taxon>
    </lineage>
</organism>